<dbReference type="GO" id="GO:0051301">
    <property type="term" value="P:cell division"/>
    <property type="evidence" value="ECO:0007669"/>
    <property type="project" value="UniProtKB-KW"/>
</dbReference>
<feature type="transmembrane region" description="Helical" evidence="12">
    <location>
        <begin position="403"/>
        <end position="424"/>
    </location>
</feature>
<evidence type="ECO:0000256" key="4">
    <source>
        <dbReference type="ARBA" id="ARBA00022679"/>
    </source>
</evidence>
<comment type="cofactor">
    <cofactor evidence="12 14">
        <name>Mg(2+)</name>
        <dbReference type="ChEBI" id="CHEBI:18420"/>
    </cofactor>
</comment>
<dbReference type="EC" id="2.7.8.13" evidence="12 13"/>
<feature type="transmembrane region" description="Helical" evidence="12">
    <location>
        <begin position="229"/>
        <end position="247"/>
    </location>
</feature>
<comment type="function">
    <text evidence="12">Catalyzes the initial step of the lipid cycle reactions in the biosynthesis of the cell wall peptidoglycan: transfers peptidoglycan precursor phospho-MurNAc-pentapeptide from UDP-MurNAc-pentapeptide onto the lipid carrier undecaprenyl phosphate, yielding undecaprenyl-pyrophosphoryl-MurNAc-pentapeptide, known as lipid I.</text>
</comment>
<evidence type="ECO:0000256" key="2">
    <source>
        <dbReference type="ARBA" id="ARBA00005583"/>
    </source>
</evidence>
<dbReference type="AlphaFoldDB" id="A0A3B7N6M7"/>
<evidence type="ECO:0000256" key="13">
    <source>
        <dbReference type="NCBIfam" id="TIGR00445"/>
    </source>
</evidence>
<dbReference type="Pfam" id="PF10555">
    <property type="entry name" value="MraY_sig1"/>
    <property type="match status" value="1"/>
</dbReference>
<evidence type="ECO:0000256" key="9">
    <source>
        <dbReference type="ARBA" id="ARBA00023136"/>
    </source>
</evidence>
<feature type="binding site" evidence="14">
    <location>
        <position position="326"/>
    </location>
    <ligand>
        <name>Mg(2+)</name>
        <dbReference type="ChEBI" id="CHEBI:18420"/>
    </ligand>
</feature>
<evidence type="ECO:0000256" key="1">
    <source>
        <dbReference type="ARBA" id="ARBA00004141"/>
    </source>
</evidence>
<comment type="similarity">
    <text evidence="2 12">Belongs to the glycosyltransferase 4 family. MraY subfamily.</text>
</comment>
<keyword evidence="16" id="KW-1185">Reference proteome</keyword>
<keyword evidence="3 12" id="KW-0132">Cell division</keyword>
<proteinExistence type="inferred from homology"/>
<feature type="transmembrane region" description="Helical" evidence="12">
    <location>
        <begin position="20"/>
        <end position="44"/>
    </location>
</feature>
<dbReference type="InterPro" id="IPR000715">
    <property type="entry name" value="Glycosyl_transferase_4"/>
</dbReference>
<dbReference type="OrthoDB" id="9805475at2"/>
<protein>
    <recommendedName>
        <fullName evidence="12 13">Phospho-N-acetylmuramoyl-pentapeptide-transferase</fullName>
        <ecNumber evidence="12 13">2.7.8.13</ecNumber>
    </recommendedName>
    <alternativeName>
        <fullName evidence="12">UDP-MurNAc-pentapeptide phosphotransferase</fullName>
    </alternativeName>
</protein>
<gene>
    <name evidence="12" type="primary">mraY</name>
    <name evidence="15" type="ORF">D3H65_28545</name>
</gene>
<keyword evidence="12" id="KW-1003">Cell membrane</keyword>
<feature type="transmembrane region" description="Helical" evidence="12">
    <location>
        <begin position="298"/>
        <end position="315"/>
    </location>
</feature>
<dbReference type="CDD" id="cd06852">
    <property type="entry name" value="GT_MraY"/>
    <property type="match status" value="1"/>
</dbReference>
<keyword evidence="12 14" id="KW-0460">Magnesium</keyword>
<dbReference type="KEGG" id="pseg:D3H65_28545"/>
<feature type="transmembrane region" description="Helical" evidence="12">
    <location>
        <begin position="259"/>
        <end position="278"/>
    </location>
</feature>
<evidence type="ECO:0000313" key="16">
    <source>
        <dbReference type="Proteomes" id="UP000263900"/>
    </source>
</evidence>
<evidence type="ECO:0000256" key="8">
    <source>
        <dbReference type="ARBA" id="ARBA00022989"/>
    </source>
</evidence>
<dbReference type="GO" id="GO:0071555">
    <property type="term" value="P:cell wall organization"/>
    <property type="evidence" value="ECO:0007669"/>
    <property type="project" value="UniProtKB-KW"/>
</dbReference>
<dbReference type="RefSeq" id="WP_119053564.1">
    <property type="nucleotide sequence ID" value="NZ_CP032157.1"/>
</dbReference>
<feature type="transmembrane region" description="Helical" evidence="12">
    <location>
        <begin position="322"/>
        <end position="343"/>
    </location>
</feature>
<accession>A0A3B7N6M7</accession>
<dbReference type="GO" id="GO:0008360">
    <property type="term" value="P:regulation of cell shape"/>
    <property type="evidence" value="ECO:0007669"/>
    <property type="project" value="UniProtKB-KW"/>
</dbReference>
<feature type="transmembrane region" description="Helical" evidence="12">
    <location>
        <begin position="144"/>
        <end position="166"/>
    </location>
</feature>
<evidence type="ECO:0000256" key="7">
    <source>
        <dbReference type="ARBA" id="ARBA00022984"/>
    </source>
</evidence>
<evidence type="ECO:0000313" key="15">
    <source>
        <dbReference type="EMBL" id="AXY77691.1"/>
    </source>
</evidence>
<feature type="binding site" evidence="14">
    <location>
        <position position="251"/>
    </location>
    <ligand>
        <name>Mg(2+)</name>
        <dbReference type="ChEBI" id="CHEBI:18420"/>
    </ligand>
</feature>
<dbReference type="Pfam" id="PF00953">
    <property type="entry name" value="Glycos_transf_4"/>
    <property type="match status" value="1"/>
</dbReference>
<dbReference type="PROSITE" id="PS01348">
    <property type="entry name" value="MRAY_2"/>
    <property type="match status" value="1"/>
</dbReference>
<evidence type="ECO:0000256" key="12">
    <source>
        <dbReference type="HAMAP-Rule" id="MF_00038"/>
    </source>
</evidence>
<dbReference type="PANTHER" id="PTHR22926:SF5">
    <property type="entry name" value="PHOSPHO-N-ACETYLMURAMOYL-PENTAPEPTIDE-TRANSFERASE HOMOLOG"/>
    <property type="match status" value="1"/>
</dbReference>
<dbReference type="HAMAP" id="MF_00038">
    <property type="entry name" value="MraY"/>
    <property type="match status" value="1"/>
</dbReference>
<evidence type="ECO:0000256" key="3">
    <source>
        <dbReference type="ARBA" id="ARBA00022618"/>
    </source>
</evidence>
<keyword evidence="10 12" id="KW-0131">Cell cycle</keyword>
<keyword evidence="8 12" id="KW-1133">Transmembrane helix</keyword>
<dbReference type="GO" id="GO:0009252">
    <property type="term" value="P:peptidoglycan biosynthetic process"/>
    <property type="evidence" value="ECO:0007669"/>
    <property type="project" value="UniProtKB-UniRule"/>
</dbReference>
<dbReference type="NCBIfam" id="TIGR00445">
    <property type="entry name" value="mraY"/>
    <property type="match status" value="1"/>
</dbReference>
<dbReference type="EMBL" id="CP032157">
    <property type="protein sequence ID" value="AXY77691.1"/>
    <property type="molecule type" value="Genomic_DNA"/>
</dbReference>
<keyword evidence="6 12" id="KW-0133">Cell shape</keyword>
<dbReference type="InterPro" id="IPR003524">
    <property type="entry name" value="PNAcMuramoyl-5peptid_Trfase"/>
</dbReference>
<keyword evidence="7 12" id="KW-0573">Peptidoglycan synthesis</keyword>
<feature type="transmembrane region" description="Helical" evidence="12">
    <location>
        <begin position="77"/>
        <end position="94"/>
    </location>
</feature>
<keyword evidence="12 14" id="KW-0479">Metal-binding</keyword>
<dbReference type="Proteomes" id="UP000263900">
    <property type="component" value="Chromosome"/>
</dbReference>
<comment type="pathway">
    <text evidence="12">Cell wall biogenesis; peptidoglycan biosynthesis.</text>
</comment>
<evidence type="ECO:0000256" key="6">
    <source>
        <dbReference type="ARBA" id="ARBA00022960"/>
    </source>
</evidence>
<reference evidence="15 16" key="1">
    <citation type="submission" date="2018-09" db="EMBL/GenBank/DDBJ databases">
        <title>Genome sequencing of strain 6GH32-13.</title>
        <authorList>
            <person name="Weon H.-Y."/>
            <person name="Heo J."/>
            <person name="Kwon S.-W."/>
        </authorList>
    </citation>
    <scope>NUCLEOTIDE SEQUENCE [LARGE SCALE GENOMIC DNA]</scope>
    <source>
        <strain evidence="15 16">5GH32-13</strain>
    </source>
</reference>
<keyword evidence="9 12" id="KW-0472">Membrane</keyword>
<dbReference type="GO" id="GO:0051992">
    <property type="term" value="F:UDP-N-acetylmuramoyl-L-alanyl-D-glutamyl-meso-2,6-diaminopimelyl-D-alanyl-D-alanine:undecaprenyl-phosphate transferase activity"/>
    <property type="evidence" value="ECO:0007669"/>
    <property type="project" value="RHEA"/>
</dbReference>
<evidence type="ECO:0000256" key="11">
    <source>
        <dbReference type="ARBA" id="ARBA00023316"/>
    </source>
</evidence>
<dbReference type="InterPro" id="IPR018480">
    <property type="entry name" value="PNAcMuramoyl-5peptid_Trfase_CS"/>
</dbReference>
<comment type="subcellular location">
    <subcellularLocation>
        <location evidence="12">Cell membrane</location>
        <topology evidence="12">Multi-pass membrane protein</topology>
    </subcellularLocation>
    <subcellularLocation>
        <location evidence="1">Membrane</location>
        <topology evidence="1">Multi-pass membrane protein</topology>
    </subcellularLocation>
</comment>
<keyword evidence="4 12" id="KW-0808">Transferase</keyword>
<dbReference type="PROSITE" id="PS01347">
    <property type="entry name" value="MRAY_1"/>
    <property type="match status" value="1"/>
</dbReference>
<organism evidence="15 16">
    <name type="scientific">Paraflavitalea soli</name>
    <dbReference type="NCBI Taxonomy" id="2315862"/>
    <lineage>
        <taxon>Bacteria</taxon>
        <taxon>Pseudomonadati</taxon>
        <taxon>Bacteroidota</taxon>
        <taxon>Chitinophagia</taxon>
        <taxon>Chitinophagales</taxon>
        <taxon>Chitinophagaceae</taxon>
        <taxon>Paraflavitalea</taxon>
    </lineage>
</organism>
<feature type="transmembrane region" description="Helical" evidence="12">
    <location>
        <begin position="349"/>
        <end position="372"/>
    </location>
</feature>
<dbReference type="GO" id="GO:0005886">
    <property type="term" value="C:plasma membrane"/>
    <property type="evidence" value="ECO:0007669"/>
    <property type="project" value="UniProtKB-SubCell"/>
</dbReference>
<name>A0A3B7N6M7_9BACT</name>
<sequence>MLYSLFEWFKEMGVKFPGSALFQFITSRVLIAVILSLVISAVFGKKLINYLLKKQVGETVRDLGLAGEQQKKGTPTMGGLIIILAILVPTLLLADLHKAYIRVMIFTTIWLGIVGFIDDYLKLRAKRIAQQQGVPYKKGDKDGLAGWFKILGQVVLGIVVGTVLMFNDHTKVWREYTGVVKPGDTTIIKRTLDGKTQYFVEANEPITTIPFVKSHEFNYSKLLPEAARGLTWILYVIVVIFIITAVSNGANITDGVDGLAAGVSAIIGACLGIFAYASGNLRFAEYLNIMYIPNLGELSIFIGALIGACVGFLWYNAYPAQVFMGDTGSLTLGGIIAALAIIVRKELLIPIFCGVFLVEILSVTLQVSYFKYTKKKYGEGRRIFLMSPLHHHYQKLGYHEAKIVTRFWIVTILCIVFAIVTLKIR</sequence>
<dbReference type="UniPathway" id="UPA00219"/>
<evidence type="ECO:0000256" key="5">
    <source>
        <dbReference type="ARBA" id="ARBA00022692"/>
    </source>
</evidence>
<comment type="catalytic activity">
    <reaction evidence="12">
        <text>UDP-N-acetyl-alpha-D-muramoyl-L-alanyl-gamma-D-glutamyl-meso-2,6-diaminopimeloyl-D-alanyl-D-alanine + di-trans,octa-cis-undecaprenyl phosphate = di-trans,octa-cis-undecaprenyl diphospho-N-acetyl-alpha-D-muramoyl-L-alanyl-D-glutamyl-meso-2,6-diaminopimeloyl-D-alanyl-D-alanine + UMP</text>
        <dbReference type="Rhea" id="RHEA:28386"/>
        <dbReference type="ChEBI" id="CHEBI:57865"/>
        <dbReference type="ChEBI" id="CHEBI:60392"/>
        <dbReference type="ChEBI" id="CHEBI:61386"/>
        <dbReference type="ChEBI" id="CHEBI:61387"/>
        <dbReference type="EC" id="2.7.8.13"/>
    </reaction>
</comment>
<dbReference type="GO" id="GO:0046872">
    <property type="term" value="F:metal ion binding"/>
    <property type="evidence" value="ECO:0007669"/>
    <property type="project" value="UniProtKB-KW"/>
</dbReference>
<feature type="transmembrane region" description="Helical" evidence="12">
    <location>
        <begin position="100"/>
        <end position="123"/>
    </location>
</feature>
<dbReference type="GO" id="GO:0008963">
    <property type="term" value="F:phospho-N-acetylmuramoyl-pentapeptide-transferase activity"/>
    <property type="evidence" value="ECO:0007669"/>
    <property type="project" value="UniProtKB-UniRule"/>
</dbReference>
<evidence type="ECO:0000256" key="10">
    <source>
        <dbReference type="ARBA" id="ARBA00023306"/>
    </source>
</evidence>
<evidence type="ECO:0000256" key="14">
    <source>
        <dbReference type="PIRSR" id="PIRSR600715-1"/>
    </source>
</evidence>
<keyword evidence="11 12" id="KW-0961">Cell wall biogenesis/degradation</keyword>
<keyword evidence="5 12" id="KW-0812">Transmembrane</keyword>
<dbReference type="PANTHER" id="PTHR22926">
    <property type="entry name" value="PHOSPHO-N-ACETYLMURAMOYL-PENTAPEPTIDE-TRANSFERASE"/>
    <property type="match status" value="1"/>
</dbReference>